<evidence type="ECO:0000259" key="2">
    <source>
        <dbReference type="Pfam" id="PF01205"/>
    </source>
</evidence>
<accession>A0A061AJZ7</accession>
<dbReference type="GO" id="GO:0005737">
    <property type="term" value="C:cytoplasm"/>
    <property type="evidence" value="ECO:0007669"/>
    <property type="project" value="TreeGrafter"/>
</dbReference>
<dbReference type="AlphaFoldDB" id="A0A061AJZ7"/>
<dbReference type="PANTHER" id="PTHR16301">
    <property type="entry name" value="IMPACT-RELATED"/>
    <property type="match status" value="1"/>
</dbReference>
<comment type="similarity">
    <text evidence="1">Belongs to the IMPACT family.</text>
</comment>
<dbReference type="InParanoid" id="A0A061AJZ7"/>
<dbReference type="EMBL" id="LK028559">
    <property type="protein sequence ID" value="CDR31332.1"/>
    <property type="molecule type" value="Genomic_DNA"/>
</dbReference>
<dbReference type="PANTHER" id="PTHR16301:SF20">
    <property type="entry name" value="IMPACT FAMILY MEMBER YIGZ"/>
    <property type="match status" value="1"/>
</dbReference>
<dbReference type="InterPro" id="IPR036956">
    <property type="entry name" value="Impact_N_sf"/>
</dbReference>
<dbReference type="Gene3D" id="3.30.230.30">
    <property type="entry name" value="Impact, N-terminal domain"/>
    <property type="match status" value="1"/>
</dbReference>
<dbReference type="FunCoup" id="A0A061AJZ7">
    <property type="interactions" value="28"/>
</dbReference>
<proteinExistence type="inferred from homology"/>
<dbReference type="RefSeq" id="WP_168711923.1">
    <property type="nucleotide sequence ID" value="NZ_UFRU01000001.1"/>
</dbReference>
<dbReference type="Pfam" id="PF01205">
    <property type="entry name" value="Impact_N"/>
    <property type="match status" value="1"/>
</dbReference>
<evidence type="ECO:0000313" key="3">
    <source>
        <dbReference type="EMBL" id="CDR31332.1"/>
    </source>
</evidence>
<dbReference type="InterPro" id="IPR023582">
    <property type="entry name" value="Impact"/>
</dbReference>
<evidence type="ECO:0000256" key="1">
    <source>
        <dbReference type="ARBA" id="ARBA00007665"/>
    </source>
</evidence>
<evidence type="ECO:0000313" key="4">
    <source>
        <dbReference type="Proteomes" id="UP000032434"/>
    </source>
</evidence>
<dbReference type="STRING" id="35623.Aocu_12590"/>
<dbReference type="InterPro" id="IPR020569">
    <property type="entry name" value="UPF0029_Impact_CS"/>
</dbReference>
<dbReference type="PATRIC" id="fig|35623.3.peg.1259"/>
<dbReference type="InterPro" id="IPR001498">
    <property type="entry name" value="Impact_N"/>
</dbReference>
<gene>
    <name evidence="3" type="ORF">Aocu_12590</name>
</gene>
<dbReference type="SUPFAM" id="SSF54211">
    <property type="entry name" value="Ribosomal protein S5 domain 2-like"/>
    <property type="match status" value="1"/>
</dbReference>
<dbReference type="HOGENOM" id="CLU_083552_2_1_14"/>
<sequence length="196" mass="22508">MYYLNELVQSQIEIDKSIFISFIEPIHSLSDMDVILKRIKKEYPKATHYCTAYVFENSQGSNDDGEPSKTAGVPILEILNHHQLTNCFAVVVRYFGGIKLGAGGLIRAYAKATKEALNDAKLSKKVTKTIYEVVFTYEKIAKIDQLFESLITDKVYLEDCIYELSFEDDFSLLETHEYLFKKIQKKGTKEVLVPWK</sequence>
<dbReference type="KEGG" id="aoc:Aocu_12590"/>
<dbReference type="InterPro" id="IPR020568">
    <property type="entry name" value="Ribosomal_Su5_D2-typ_SF"/>
</dbReference>
<feature type="domain" description="Impact N-terminal" evidence="2">
    <location>
        <begin position="16"/>
        <end position="117"/>
    </location>
</feature>
<name>A0A061AJZ7_9MOLU</name>
<protein>
    <submittedName>
        <fullName evidence="3">Translational regulator Impact</fullName>
    </submittedName>
</protein>
<organism evidence="3 4">
    <name type="scientific">Acholeplasma oculi</name>
    <dbReference type="NCBI Taxonomy" id="35623"/>
    <lineage>
        <taxon>Bacteria</taxon>
        <taxon>Bacillati</taxon>
        <taxon>Mycoplasmatota</taxon>
        <taxon>Mollicutes</taxon>
        <taxon>Acholeplasmatales</taxon>
        <taxon>Acholeplasmataceae</taxon>
        <taxon>Acholeplasma</taxon>
    </lineage>
</organism>
<keyword evidence="4" id="KW-1185">Reference proteome</keyword>
<reference evidence="4" key="1">
    <citation type="submission" date="2014-05" db="EMBL/GenBank/DDBJ databases">
        <authorList>
            <person name="Kube M."/>
        </authorList>
    </citation>
    <scope>NUCLEOTIDE SEQUENCE [LARGE SCALE GENOMIC DNA]</scope>
</reference>
<dbReference type="PROSITE" id="PS00910">
    <property type="entry name" value="UPF0029"/>
    <property type="match status" value="1"/>
</dbReference>
<dbReference type="GO" id="GO:0006446">
    <property type="term" value="P:regulation of translational initiation"/>
    <property type="evidence" value="ECO:0007669"/>
    <property type="project" value="TreeGrafter"/>
</dbReference>
<dbReference type="Proteomes" id="UP000032434">
    <property type="component" value="Chromosome 1"/>
</dbReference>